<dbReference type="EMBL" id="CP163445">
    <property type="protein sequence ID" value="XDQ82678.1"/>
    <property type="molecule type" value="Genomic_DNA"/>
</dbReference>
<protein>
    <submittedName>
        <fullName evidence="2">VWA domain-containing protein</fullName>
    </submittedName>
</protein>
<sequence length="502" mass="54306">MTTAPRPTEPGPADTAAQDTAVQDTAVQDTAARLTGLVRALRGHGLRIGPAETVDAAAVLDVLGLDDREQMRAGLAAALLRSDGQRAVFDASFDLFFPLGIGTPEAVRADPPPVPEDPEPPRFGRPDPLRDDLRERLAAALAADDRAAQARLAGEVIEAFGRYGTGATPGSDGWSAHQALGRLSPETLLARILAALRERGPEGAPEDADVADRVLADEIRRRIQGFRGLVATEARRRVAELRGAERIAERALAPTTDRIDFLAAGRDQIAELRRTVHPLARKLATRLAARRRRAARGHIDLRRTLRRSLATGGVPLRPAYRLRRPARPELVLLCDVSGSVAGFADFTMLLVRAMSEQFSKVRVFAFVNRTAEVTDLLRADGADDPGRLAARILAEARVMGYHGNSDYGSALAGFAEDHLDAVGPRTTVLILGDARNNHRDPNLPALHRIAARARRVLWLNPEQPSLWTTGDSAAPAYAAVVDMHSCRNARRLADLITRLLPV</sequence>
<dbReference type="SUPFAM" id="SSF53300">
    <property type="entry name" value="vWA-like"/>
    <property type="match status" value="1"/>
</dbReference>
<evidence type="ECO:0000313" key="2">
    <source>
        <dbReference type="EMBL" id="XDQ82678.1"/>
    </source>
</evidence>
<feature type="compositionally biased region" description="Basic and acidic residues" evidence="1">
    <location>
        <begin position="119"/>
        <end position="129"/>
    </location>
</feature>
<dbReference type="PANTHER" id="PTHR39338:SF5">
    <property type="entry name" value="BLR6139 PROTEIN"/>
    <property type="match status" value="1"/>
</dbReference>
<organism evidence="2">
    <name type="scientific">Streptomyces sp. Y1</name>
    <dbReference type="NCBI Taxonomy" id="3238634"/>
    <lineage>
        <taxon>Bacteria</taxon>
        <taxon>Bacillati</taxon>
        <taxon>Actinomycetota</taxon>
        <taxon>Actinomycetes</taxon>
        <taxon>Kitasatosporales</taxon>
        <taxon>Streptomycetaceae</taxon>
        <taxon>Streptomyces</taxon>
    </lineage>
</organism>
<accession>A0AB39TTU9</accession>
<evidence type="ECO:0000256" key="1">
    <source>
        <dbReference type="SAM" id="MobiDB-lite"/>
    </source>
</evidence>
<gene>
    <name evidence="2" type="ORF">AB2U05_31360</name>
</gene>
<feature type="region of interest" description="Disordered" evidence="1">
    <location>
        <begin position="104"/>
        <end position="129"/>
    </location>
</feature>
<dbReference type="AlphaFoldDB" id="A0AB39TTU9"/>
<dbReference type="PIRSF" id="PIRSF010256">
    <property type="entry name" value="CoxE_vWa"/>
    <property type="match status" value="1"/>
</dbReference>
<dbReference type="RefSeq" id="WP_369184983.1">
    <property type="nucleotide sequence ID" value="NZ_CP163445.1"/>
</dbReference>
<feature type="region of interest" description="Disordered" evidence="1">
    <location>
        <begin position="1"/>
        <end position="21"/>
    </location>
</feature>
<reference evidence="2" key="1">
    <citation type="submission" date="2024-07" db="EMBL/GenBank/DDBJ databases">
        <authorList>
            <person name="Yu S.T."/>
        </authorList>
    </citation>
    <scope>NUCLEOTIDE SEQUENCE</scope>
    <source>
        <strain evidence="2">Y1</strain>
    </source>
</reference>
<dbReference type="InterPro" id="IPR011195">
    <property type="entry name" value="UCP010256"/>
</dbReference>
<dbReference type="PANTHER" id="PTHR39338">
    <property type="entry name" value="BLL5662 PROTEIN-RELATED"/>
    <property type="match status" value="1"/>
</dbReference>
<dbReference type="Pfam" id="PF05762">
    <property type="entry name" value="VWA_CoxE"/>
    <property type="match status" value="1"/>
</dbReference>
<dbReference type="InterPro" id="IPR036465">
    <property type="entry name" value="vWFA_dom_sf"/>
</dbReference>
<proteinExistence type="predicted"/>
<dbReference type="InterPro" id="IPR008912">
    <property type="entry name" value="Uncharacterised_CoxE"/>
</dbReference>
<name>A0AB39TTU9_9ACTN</name>